<sequence>MPLCCSPCSCRPTWPALAFGVYLPVDQALFIDVLPDREAAGRDLGIAALAGNLGQALGPVMAGQVVALTGGYRAVWMVALVLTGVAALAILRVRGAR</sequence>
<gene>
    <name evidence="2" type="ORF">ACFQ5G_07840</name>
</gene>
<dbReference type="SUPFAM" id="SSF103473">
    <property type="entry name" value="MFS general substrate transporter"/>
    <property type="match status" value="1"/>
</dbReference>
<evidence type="ECO:0000313" key="2">
    <source>
        <dbReference type="EMBL" id="MFD1365250.1"/>
    </source>
</evidence>
<keyword evidence="1" id="KW-0812">Transmembrane</keyword>
<feature type="transmembrane region" description="Helical" evidence="1">
    <location>
        <begin position="74"/>
        <end position="93"/>
    </location>
</feature>
<comment type="caution">
    <text evidence="2">The sequence shown here is derived from an EMBL/GenBank/DDBJ whole genome shotgun (WGS) entry which is preliminary data.</text>
</comment>
<keyword evidence="3" id="KW-1185">Reference proteome</keyword>
<keyword evidence="1" id="KW-0472">Membrane</keyword>
<dbReference type="RefSeq" id="WP_317795486.1">
    <property type="nucleotide sequence ID" value="NZ_AP028461.1"/>
</dbReference>
<keyword evidence="1" id="KW-1133">Transmembrane helix</keyword>
<protein>
    <recommendedName>
        <fullName evidence="4">Major facilitator superfamily (MFS) profile domain-containing protein</fullName>
    </recommendedName>
</protein>
<reference evidence="3" key="1">
    <citation type="journal article" date="2019" name="Int. J. Syst. Evol. Microbiol.">
        <title>The Global Catalogue of Microorganisms (GCM) 10K type strain sequencing project: providing services to taxonomists for standard genome sequencing and annotation.</title>
        <authorList>
            <consortium name="The Broad Institute Genomics Platform"/>
            <consortium name="The Broad Institute Genome Sequencing Center for Infectious Disease"/>
            <person name="Wu L."/>
            <person name="Ma J."/>
        </authorList>
    </citation>
    <scope>NUCLEOTIDE SEQUENCE [LARGE SCALE GENOMIC DNA]</scope>
    <source>
        <strain evidence="3">CCM 7526</strain>
    </source>
</reference>
<dbReference type="Gene3D" id="1.20.1250.20">
    <property type="entry name" value="MFS general substrate transporter like domains"/>
    <property type="match status" value="1"/>
</dbReference>
<dbReference type="InterPro" id="IPR036259">
    <property type="entry name" value="MFS_trans_sf"/>
</dbReference>
<dbReference type="Proteomes" id="UP001597183">
    <property type="component" value="Unassembled WGS sequence"/>
</dbReference>
<proteinExistence type="predicted"/>
<accession>A0ABW4A4V7</accession>
<dbReference type="EMBL" id="JBHTMK010000008">
    <property type="protein sequence ID" value="MFD1365250.1"/>
    <property type="molecule type" value="Genomic_DNA"/>
</dbReference>
<evidence type="ECO:0000256" key="1">
    <source>
        <dbReference type="SAM" id="Phobius"/>
    </source>
</evidence>
<organism evidence="2 3">
    <name type="scientific">Actinoplanes sichuanensis</name>
    <dbReference type="NCBI Taxonomy" id="512349"/>
    <lineage>
        <taxon>Bacteria</taxon>
        <taxon>Bacillati</taxon>
        <taxon>Actinomycetota</taxon>
        <taxon>Actinomycetes</taxon>
        <taxon>Micromonosporales</taxon>
        <taxon>Micromonosporaceae</taxon>
        <taxon>Actinoplanes</taxon>
    </lineage>
</organism>
<name>A0ABW4A4V7_9ACTN</name>
<evidence type="ECO:0000313" key="3">
    <source>
        <dbReference type="Proteomes" id="UP001597183"/>
    </source>
</evidence>
<evidence type="ECO:0008006" key="4">
    <source>
        <dbReference type="Google" id="ProtNLM"/>
    </source>
</evidence>